<feature type="domain" description="Helicase ATP-binding" evidence="17">
    <location>
        <begin position="156"/>
        <end position="452"/>
    </location>
</feature>
<dbReference type="AlphaFoldDB" id="A0A134AQ63"/>
<keyword evidence="7 18" id="KW-0347">Helicase</keyword>
<evidence type="ECO:0000259" key="17">
    <source>
        <dbReference type="PROSITE" id="PS51193"/>
    </source>
</evidence>
<dbReference type="InterPro" id="IPR014001">
    <property type="entry name" value="Helicase_ATP-bd"/>
</dbReference>
<dbReference type="GO" id="GO:0043139">
    <property type="term" value="F:5'-3' DNA helicase activity"/>
    <property type="evidence" value="ECO:0007669"/>
    <property type="project" value="UniProtKB-EC"/>
</dbReference>
<dbReference type="EC" id="5.6.2.3" evidence="15"/>
<dbReference type="InterPro" id="IPR020891">
    <property type="entry name" value="UPF0758_CS"/>
</dbReference>
<protein>
    <recommendedName>
        <fullName evidence="15">DNA 5'-3' helicase</fullName>
        <ecNumber evidence="15">5.6.2.3</ecNumber>
    </recommendedName>
</protein>
<keyword evidence="18" id="KW-0269">Exonuclease</keyword>
<evidence type="ECO:0000256" key="8">
    <source>
        <dbReference type="ARBA" id="ARBA00022840"/>
    </source>
</evidence>
<comment type="cofactor">
    <cofactor evidence="1">
        <name>[4Fe-4S] cluster</name>
        <dbReference type="ChEBI" id="CHEBI:49883"/>
    </cofactor>
</comment>
<dbReference type="Pfam" id="PF13307">
    <property type="entry name" value="Helicase_C_2"/>
    <property type="match status" value="1"/>
</dbReference>
<evidence type="ECO:0000256" key="4">
    <source>
        <dbReference type="ARBA" id="ARBA00022741"/>
    </source>
</evidence>
<organism evidence="18 19">
    <name type="scientific">Leptotrichia wadei</name>
    <dbReference type="NCBI Taxonomy" id="157687"/>
    <lineage>
        <taxon>Bacteria</taxon>
        <taxon>Fusobacteriati</taxon>
        <taxon>Fusobacteriota</taxon>
        <taxon>Fusobacteriia</taxon>
        <taxon>Fusobacteriales</taxon>
        <taxon>Leptotrichiaceae</taxon>
        <taxon>Leptotrichia</taxon>
    </lineage>
</organism>
<keyword evidence="2" id="KW-0004">4Fe-4S</keyword>
<dbReference type="InterPro" id="IPR010614">
    <property type="entry name" value="RAD3-like_helicase_DEAD"/>
</dbReference>
<dbReference type="SMART" id="SM00487">
    <property type="entry name" value="DEXDc"/>
    <property type="match status" value="1"/>
</dbReference>
<dbReference type="InterPro" id="IPR045028">
    <property type="entry name" value="DinG/Rad3-like"/>
</dbReference>
<comment type="catalytic activity">
    <reaction evidence="16">
        <text>ATP + H2O = ADP + phosphate + H(+)</text>
        <dbReference type="Rhea" id="RHEA:13065"/>
        <dbReference type="ChEBI" id="CHEBI:15377"/>
        <dbReference type="ChEBI" id="CHEBI:15378"/>
        <dbReference type="ChEBI" id="CHEBI:30616"/>
        <dbReference type="ChEBI" id="CHEBI:43474"/>
        <dbReference type="ChEBI" id="CHEBI:456216"/>
        <dbReference type="EC" id="5.6.2.3"/>
    </reaction>
</comment>
<sequence length="850" mass="99220">MYKQWLFFCKEKLKKNFLYSKIFSIGGKMKISEFISEKAASGMRSEIKRYGGNEIFFRGIPDENGIISEFEVIARGNAGSVAALLNMMRKNEVIIHNHPSGVLIPSDEDVNISSMYGEVGGASYIVNNDVDDICVVVPLREFIKIDIDDYFGENGIIHKNFGKFEVRREQYEMAKFIEKSMNENRKLIVEAGTGTGKTIAYLLPTLIYAIENNLKVIVSTNTINLQEQLINKDIPLLKKIIDEDFSYQIVKGRGNYLCKRKLYNLEIDDKETDTEYEKKEKKVIRNLIEWDKNVTKTGDRTELKYEIPNSIWEKVNSEADMCKGVKCPYYSKCHFFNARRNVSDARLLIVNHHMFFADLAIRNHTGFYTNYSILPNYDIVVFDEAHNIEDTARNYFTFETSKISFGRLMGNIYNKRVVKSNNGGALVRLLTYLNESLSSEEYKEVDELREDVVEELNKFYDKGIDIFDKLTYLFSENNDNKEIKVKIDKEKMQRNKFFCEAMKLNSQFKEIYGNLVIKINKFLNKVSNYNLEDKEGFLFEFSRYYERLKQYYKKFEFILEGKEEGYVYWANVTTVRPNVKLYATPFDISDELNDNLFMKMDRMIFTSATLAVDNKFDYYKKSVGLMKEKHKKIDEKIVKSPFDYEKQMKVYIPEDALNPTNIEFMRDLEEFIEGVIKSTKGHCFLLFTSHSALNFLYNQLKTQFSEKEYTLIKQNDFPRHEMIEIFKNSKNPILFGTDSFWEGVDVQGDQLKSVIITKLPFKVPNDPVTEAIIENIKKNGQNPFNDYQVPQAVIKFKQGVGRLIRSKSDSGNIIILDNRIIKKMYGKKFLAALPQNRVVKSKNEILKRIK</sequence>
<comment type="similarity">
    <text evidence="14">Belongs to the helicase family. DinG subfamily.</text>
</comment>
<proteinExistence type="inferred from homology"/>
<dbReference type="PANTHER" id="PTHR11472:SF34">
    <property type="entry name" value="REGULATOR OF TELOMERE ELONGATION HELICASE 1"/>
    <property type="match status" value="1"/>
</dbReference>
<dbReference type="GO" id="GO:0006281">
    <property type="term" value="P:DNA repair"/>
    <property type="evidence" value="ECO:0007669"/>
    <property type="project" value="UniProtKB-KW"/>
</dbReference>
<name>A0A134AQ63_9FUSO</name>
<dbReference type="EMBL" id="LSDD01000013">
    <property type="protein sequence ID" value="KXB69837.1"/>
    <property type="molecule type" value="Genomic_DNA"/>
</dbReference>
<keyword evidence="8" id="KW-0067">ATP-binding</keyword>
<dbReference type="InterPro" id="IPR011545">
    <property type="entry name" value="DEAD/DEAH_box_helicase_dom"/>
</dbReference>
<evidence type="ECO:0000256" key="11">
    <source>
        <dbReference type="ARBA" id="ARBA00023125"/>
    </source>
</evidence>
<keyword evidence="9" id="KW-0408">Iron</keyword>
<reference evidence="19" key="1">
    <citation type="submission" date="2016-01" db="EMBL/GenBank/DDBJ databases">
        <authorList>
            <person name="Mitreva M."/>
            <person name="Pepin K.H."/>
            <person name="Mihindukulasuriya K.A."/>
            <person name="Fulton R."/>
            <person name="Fronick C."/>
            <person name="O'Laughlin M."/>
            <person name="Miner T."/>
            <person name="Herter B."/>
            <person name="Rosa B.A."/>
            <person name="Cordes M."/>
            <person name="Tomlinson C."/>
            <person name="Wollam A."/>
            <person name="Palsikar V.B."/>
            <person name="Mardis E.R."/>
            <person name="Wilson R.K."/>
        </authorList>
    </citation>
    <scope>NUCLEOTIDE SEQUENCE [LARGE SCALE GENOMIC DNA]</scope>
    <source>
        <strain evidence="19">KA00185</strain>
    </source>
</reference>
<dbReference type="InterPro" id="IPR014013">
    <property type="entry name" value="Helic_SF1/SF2_ATP-bd_DinG/Rad3"/>
</dbReference>
<evidence type="ECO:0000313" key="18">
    <source>
        <dbReference type="EMBL" id="KXB69837.1"/>
    </source>
</evidence>
<evidence type="ECO:0000256" key="15">
    <source>
        <dbReference type="ARBA" id="ARBA00044969"/>
    </source>
</evidence>
<dbReference type="Proteomes" id="UP000070483">
    <property type="component" value="Unassembled WGS sequence"/>
</dbReference>
<dbReference type="PROSITE" id="PS51193">
    <property type="entry name" value="HELICASE_ATP_BIND_2"/>
    <property type="match status" value="1"/>
</dbReference>
<evidence type="ECO:0000256" key="3">
    <source>
        <dbReference type="ARBA" id="ARBA00022723"/>
    </source>
</evidence>
<evidence type="ECO:0000256" key="1">
    <source>
        <dbReference type="ARBA" id="ARBA00001966"/>
    </source>
</evidence>
<keyword evidence="18" id="KW-0540">Nuclease</keyword>
<dbReference type="GO" id="GO:0016818">
    <property type="term" value="F:hydrolase activity, acting on acid anhydrides, in phosphorus-containing anhydrides"/>
    <property type="evidence" value="ECO:0007669"/>
    <property type="project" value="InterPro"/>
</dbReference>
<evidence type="ECO:0000256" key="13">
    <source>
        <dbReference type="ARBA" id="ARBA00023235"/>
    </source>
</evidence>
<dbReference type="InterPro" id="IPR006554">
    <property type="entry name" value="Helicase-like_DEXD_c2"/>
</dbReference>
<keyword evidence="5" id="KW-0227">DNA damage</keyword>
<evidence type="ECO:0000313" key="19">
    <source>
        <dbReference type="Proteomes" id="UP000070483"/>
    </source>
</evidence>
<dbReference type="SUPFAM" id="SSF52540">
    <property type="entry name" value="P-loop containing nucleoside triphosphate hydrolases"/>
    <property type="match status" value="1"/>
</dbReference>
<evidence type="ECO:0000256" key="9">
    <source>
        <dbReference type="ARBA" id="ARBA00023004"/>
    </source>
</evidence>
<dbReference type="GO" id="GO:0003677">
    <property type="term" value="F:DNA binding"/>
    <property type="evidence" value="ECO:0007669"/>
    <property type="project" value="UniProtKB-KW"/>
</dbReference>
<comment type="caution">
    <text evidence="18">The sequence shown here is derived from an EMBL/GenBank/DDBJ whole genome shotgun (WGS) entry which is preliminary data.</text>
</comment>
<evidence type="ECO:0000256" key="6">
    <source>
        <dbReference type="ARBA" id="ARBA00022801"/>
    </source>
</evidence>
<dbReference type="InterPro" id="IPR006555">
    <property type="entry name" value="ATP-dep_Helicase_C"/>
</dbReference>
<dbReference type="PANTHER" id="PTHR11472">
    <property type="entry name" value="DNA REPAIR DEAD HELICASE RAD3/XP-D SUBFAMILY MEMBER"/>
    <property type="match status" value="1"/>
</dbReference>
<dbReference type="InterPro" id="IPR027417">
    <property type="entry name" value="P-loop_NTPase"/>
</dbReference>
<dbReference type="Pfam" id="PF06733">
    <property type="entry name" value="DEAD_2"/>
    <property type="match status" value="1"/>
</dbReference>
<dbReference type="SMART" id="SM00488">
    <property type="entry name" value="DEXDc2"/>
    <property type="match status" value="1"/>
</dbReference>
<keyword evidence="10" id="KW-0411">Iron-sulfur</keyword>
<dbReference type="GO" id="GO:0046872">
    <property type="term" value="F:metal ion binding"/>
    <property type="evidence" value="ECO:0007669"/>
    <property type="project" value="UniProtKB-KW"/>
</dbReference>
<keyword evidence="12" id="KW-0234">DNA repair</keyword>
<evidence type="ECO:0000256" key="5">
    <source>
        <dbReference type="ARBA" id="ARBA00022763"/>
    </source>
</evidence>
<dbReference type="GO" id="GO:0004527">
    <property type="term" value="F:exonuclease activity"/>
    <property type="evidence" value="ECO:0007669"/>
    <property type="project" value="UniProtKB-KW"/>
</dbReference>
<evidence type="ECO:0000256" key="14">
    <source>
        <dbReference type="ARBA" id="ARBA00038058"/>
    </source>
</evidence>
<accession>A0A134AQ63</accession>
<evidence type="ECO:0000256" key="12">
    <source>
        <dbReference type="ARBA" id="ARBA00023204"/>
    </source>
</evidence>
<keyword evidence="19" id="KW-1185">Reference proteome</keyword>
<keyword evidence="4" id="KW-0547">Nucleotide-binding</keyword>
<dbReference type="PATRIC" id="fig|157687.3.peg.232"/>
<keyword evidence="6" id="KW-0378">Hydrolase</keyword>
<dbReference type="Gene3D" id="3.40.50.300">
    <property type="entry name" value="P-loop containing nucleotide triphosphate hydrolases"/>
    <property type="match status" value="2"/>
</dbReference>
<dbReference type="GO" id="GO:0051539">
    <property type="term" value="F:4 iron, 4 sulfur cluster binding"/>
    <property type="evidence" value="ECO:0007669"/>
    <property type="project" value="UniProtKB-KW"/>
</dbReference>
<evidence type="ECO:0000256" key="16">
    <source>
        <dbReference type="ARBA" id="ARBA00048954"/>
    </source>
</evidence>
<dbReference type="SMART" id="SM00491">
    <property type="entry name" value="HELICc2"/>
    <property type="match status" value="1"/>
</dbReference>
<dbReference type="Pfam" id="PF00270">
    <property type="entry name" value="DEAD"/>
    <property type="match status" value="1"/>
</dbReference>
<keyword evidence="13" id="KW-0413">Isomerase</keyword>
<evidence type="ECO:0000256" key="7">
    <source>
        <dbReference type="ARBA" id="ARBA00022806"/>
    </source>
</evidence>
<keyword evidence="3" id="KW-0479">Metal-binding</keyword>
<gene>
    <name evidence="18" type="ORF">HMPREF3180_00230</name>
</gene>
<dbReference type="STRING" id="157687.HMPREF3180_00230"/>
<dbReference type="GO" id="GO:0005524">
    <property type="term" value="F:ATP binding"/>
    <property type="evidence" value="ECO:0007669"/>
    <property type="project" value="UniProtKB-KW"/>
</dbReference>
<evidence type="ECO:0000256" key="10">
    <source>
        <dbReference type="ARBA" id="ARBA00023014"/>
    </source>
</evidence>
<dbReference type="PROSITE" id="PS01302">
    <property type="entry name" value="UPF0758"/>
    <property type="match status" value="1"/>
</dbReference>
<evidence type="ECO:0000256" key="2">
    <source>
        <dbReference type="ARBA" id="ARBA00022485"/>
    </source>
</evidence>
<keyword evidence="11" id="KW-0238">DNA-binding</keyword>